<feature type="domain" description="O-antigen ligase-related" evidence="6">
    <location>
        <begin position="217"/>
        <end position="415"/>
    </location>
</feature>
<name>A0A133Y3G2_9LACT</name>
<evidence type="ECO:0000256" key="2">
    <source>
        <dbReference type="ARBA" id="ARBA00022692"/>
    </source>
</evidence>
<dbReference type="Proteomes" id="UP000070422">
    <property type="component" value="Unassembled WGS sequence"/>
</dbReference>
<gene>
    <name evidence="7" type="ORF">HMPREF3187_00455</name>
</gene>
<feature type="transmembrane region" description="Helical" evidence="5">
    <location>
        <begin position="179"/>
        <end position="197"/>
    </location>
</feature>
<sequence length="511" mass="57885">MAISKKIVAGINNPHLFRLISLVINVLFIVPSALYITNYPMKIAFVWGIYLIAKDFFFERRMFTARFWPILFFFGVGFAFSVFLNFPYQFPDTAINWVYAMQAVFLVYPFSFSEGKENQMWMKRFNDCFIGLIFILGALSLILYAFSIHYWVLDGTQTYWQRQGFIENRLFGLYTSPNLGSALGAVSVAASLVNNVLKRGNWRHFQKLYVANAIVQYLYFILASSRGTTLALIAAGILFLLYRGGQLLQSASPAHFGKRIGKTILVIFLVVSVNGSVAKVLSYVPIVNQGLYLLATDANFREEFLSAERQKNGKKLSDVIAAPVKIHHDDGNEEVSAGRLGIWKSGLKAMKQRPLFGLADADLYRRMKPDEVTDQVNMSQLSTSERASLKRAMGNMHSSYVALLVKTGGIGFLLMGGFMVSYLLSHLKNLFFKDWNGDKDQKTLAAILLITLMSLLVLDLVENHFILSNRDPIGWVFWTYAGFLNVVAYKQGFSNPCCPKWAVEKFRFHKK</sequence>
<evidence type="ECO:0000313" key="7">
    <source>
        <dbReference type="EMBL" id="KXB37738.1"/>
    </source>
</evidence>
<reference evidence="7 8" key="1">
    <citation type="submission" date="2016-01" db="EMBL/GenBank/DDBJ databases">
        <authorList>
            <person name="Oliw E.H."/>
        </authorList>
    </citation>
    <scope>NUCLEOTIDE SEQUENCE [LARGE SCALE GENOMIC DNA]</scope>
    <source>
        <strain evidence="7 8">KA00635</strain>
    </source>
</reference>
<accession>A0A133Y3G2</accession>
<feature type="transmembrane region" description="Helical" evidence="5">
    <location>
        <begin position="94"/>
        <end position="113"/>
    </location>
</feature>
<dbReference type="PANTHER" id="PTHR37422:SF13">
    <property type="entry name" value="LIPOPOLYSACCHARIDE BIOSYNTHESIS PROTEIN PA4999-RELATED"/>
    <property type="match status" value="1"/>
</dbReference>
<dbReference type="AlphaFoldDB" id="A0A133Y3G2"/>
<keyword evidence="2 5" id="KW-0812">Transmembrane</keyword>
<dbReference type="Pfam" id="PF04932">
    <property type="entry name" value="Wzy_C"/>
    <property type="match status" value="1"/>
</dbReference>
<keyword evidence="3 5" id="KW-1133">Transmembrane helix</keyword>
<feature type="transmembrane region" description="Helical" evidence="5">
    <location>
        <begin position="262"/>
        <end position="284"/>
    </location>
</feature>
<dbReference type="GO" id="GO:0016020">
    <property type="term" value="C:membrane"/>
    <property type="evidence" value="ECO:0007669"/>
    <property type="project" value="UniProtKB-SubCell"/>
</dbReference>
<feature type="transmembrane region" description="Helical" evidence="5">
    <location>
        <begin position="217"/>
        <end position="242"/>
    </location>
</feature>
<protein>
    <submittedName>
        <fullName evidence="7">Putative flagellar protein FliS</fullName>
    </submittedName>
</protein>
<evidence type="ECO:0000313" key="8">
    <source>
        <dbReference type="Proteomes" id="UP000070422"/>
    </source>
</evidence>
<feature type="transmembrane region" description="Helical" evidence="5">
    <location>
        <begin position="125"/>
        <end position="152"/>
    </location>
</feature>
<dbReference type="RefSeq" id="WP_060936526.1">
    <property type="nucleotide sequence ID" value="NZ_JASOZP010000001.1"/>
</dbReference>
<comment type="caution">
    <text evidence="7">The sequence shown here is derived from an EMBL/GenBank/DDBJ whole genome shotgun (WGS) entry which is preliminary data.</text>
</comment>
<feature type="transmembrane region" description="Helical" evidence="5">
    <location>
        <begin position="473"/>
        <end position="489"/>
    </location>
</feature>
<dbReference type="STRING" id="87541.AWM71_02015"/>
<feature type="transmembrane region" description="Helical" evidence="5">
    <location>
        <begin position="70"/>
        <end position="88"/>
    </location>
</feature>
<feature type="transmembrane region" description="Helical" evidence="5">
    <location>
        <begin position="400"/>
        <end position="424"/>
    </location>
</feature>
<evidence type="ECO:0000256" key="3">
    <source>
        <dbReference type="ARBA" id="ARBA00022989"/>
    </source>
</evidence>
<dbReference type="PANTHER" id="PTHR37422">
    <property type="entry name" value="TEICHURONIC ACID BIOSYNTHESIS PROTEIN TUAE"/>
    <property type="match status" value="1"/>
</dbReference>
<proteinExistence type="predicted"/>
<evidence type="ECO:0000256" key="4">
    <source>
        <dbReference type="ARBA" id="ARBA00023136"/>
    </source>
</evidence>
<evidence type="ECO:0000256" key="1">
    <source>
        <dbReference type="ARBA" id="ARBA00004141"/>
    </source>
</evidence>
<keyword evidence="4 5" id="KW-0472">Membrane</keyword>
<dbReference type="OrthoDB" id="1903878at2"/>
<keyword evidence="7" id="KW-0969">Cilium</keyword>
<organism evidence="7 8">
    <name type="scientific">Aerococcus christensenii</name>
    <dbReference type="NCBI Taxonomy" id="87541"/>
    <lineage>
        <taxon>Bacteria</taxon>
        <taxon>Bacillati</taxon>
        <taxon>Bacillota</taxon>
        <taxon>Bacilli</taxon>
        <taxon>Lactobacillales</taxon>
        <taxon>Aerococcaceae</taxon>
        <taxon>Aerococcus</taxon>
    </lineage>
</organism>
<feature type="transmembrane region" description="Helical" evidence="5">
    <location>
        <begin position="444"/>
        <end position="461"/>
    </location>
</feature>
<dbReference type="EMBL" id="LSCQ01000020">
    <property type="protein sequence ID" value="KXB37738.1"/>
    <property type="molecule type" value="Genomic_DNA"/>
</dbReference>
<evidence type="ECO:0000259" key="6">
    <source>
        <dbReference type="Pfam" id="PF04932"/>
    </source>
</evidence>
<evidence type="ECO:0000256" key="5">
    <source>
        <dbReference type="SAM" id="Phobius"/>
    </source>
</evidence>
<dbReference type="InterPro" id="IPR051533">
    <property type="entry name" value="WaaL-like"/>
</dbReference>
<comment type="subcellular location">
    <subcellularLocation>
        <location evidence="1">Membrane</location>
        <topology evidence="1">Multi-pass membrane protein</topology>
    </subcellularLocation>
</comment>
<feature type="transmembrane region" description="Helical" evidence="5">
    <location>
        <begin position="16"/>
        <end position="36"/>
    </location>
</feature>
<dbReference type="PATRIC" id="fig|87541.4.peg.457"/>
<keyword evidence="7" id="KW-0966">Cell projection</keyword>
<dbReference type="InterPro" id="IPR007016">
    <property type="entry name" value="O-antigen_ligase-rel_domated"/>
</dbReference>
<keyword evidence="7" id="KW-0282">Flagellum</keyword>